<dbReference type="InterPro" id="IPR031248">
    <property type="entry name" value="RNF213"/>
</dbReference>
<reference evidence="2" key="1">
    <citation type="submission" date="2025-08" db="UniProtKB">
        <authorList>
            <consortium name="Ensembl"/>
        </authorList>
    </citation>
    <scope>IDENTIFICATION</scope>
</reference>
<organism evidence="2 3">
    <name type="scientific">Neolamprologus brichardi</name>
    <name type="common">Fairy cichlid</name>
    <name type="synonym">Lamprologus brichardi</name>
    <dbReference type="NCBI Taxonomy" id="32507"/>
    <lineage>
        <taxon>Eukaryota</taxon>
        <taxon>Metazoa</taxon>
        <taxon>Chordata</taxon>
        <taxon>Craniata</taxon>
        <taxon>Vertebrata</taxon>
        <taxon>Euteleostomi</taxon>
        <taxon>Actinopterygii</taxon>
        <taxon>Neopterygii</taxon>
        <taxon>Teleostei</taxon>
        <taxon>Neoteleostei</taxon>
        <taxon>Acanthomorphata</taxon>
        <taxon>Ovalentaria</taxon>
        <taxon>Cichlomorphae</taxon>
        <taxon>Cichliformes</taxon>
        <taxon>Cichlidae</taxon>
        <taxon>African cichlids</taxon>
        <taxon>Pseudocrenilabrinae</taxon>
        <taxon>Lamprologini</taxon>
        <taxon>Neolamprologus</taxon>
    </lineage>
</organism>
<dbReference type="GeneTree" id="ENSGT00940000166332"/>
<dbReference type="GO" id="GO:0004842">
    <property type="term" value="F:ubiquitin-protein transferase activity"/>
    <property type="evidence" value="ECO:0007669"/>
    <property type="project" value="InterPro"/>
</dbReference>
<dbReference type="OMA" id="CNHGAVD"/>
<feature type="compositionally biased region" description="Polar residues" evidence="1">
    <location>
        <begin position="123"/>
        <end position="137"/>
    </location>
</feature>
<feature type="compositionally biased region" description="Basic and acidic residues" evidence="1">
    <location>
        <begin position="112"/>
        <end position="122"/>
    </location>
</feature>
<feature type="compositionally biased region" description="Polar residues" evidence="1">
    <location>
        <begin position="31"/>
        <end position="47"/>
    </location>
</feature>
<name>A0A3Q4IFC6_NEOBR</name>
<evidence type="ECO:0000313" key="2">
    <source>
        <dbReference type="Ensembl" id="ENSNBRP00000030662.1"/>
    </source>
</evidence>
<keyword evidence="3" id="KW-1185">Reference proteome</keyword>
<reference evidence="2" key="2">
    <citation type="submission" date="2025-09" db="UniProtKB">
        <authorList>
            <consortium name="Ensembl"/>
        </authorList>
    </citation>
    <scope>IDENTIFICATION</scope>
</reference>
<feature type="region of interest" description="Disordered" evidence="1">
    <location>
        <begin position="1"/>
        <end position="180"/>
    </location>
</feature>
<dbReference type="Proteomes" id="UP000261580">
    <property type="component" value="Unassembled WGS sequence"/>
</dbReference>
<dbReference type="AlphaFoldDB" id="A0A3Q4IFC6"/>
<dbReference type="Bgee" id="ENSNBRG00000023317">
    <property type="expression patterns" value="Expressed in blood and 9 other cell types or tissues"/>
</dbReference>
<dbReference type="PANTHER" id="PTHR22605:SF16">
    <property type="entry name" value="E3 UBIQUITIN-PROTEIN LIGASE RNF213"/>
    <property type="match status" value="1"/>
</dbReference>
<proteinExistence type="predicted"/>
<protein>
    <submittedName>
        <fullName evidence="2">Uncharacterized protein</fullName>
    </submittedName>
</protein>
<dbReference type="GO" id="GO:0016887">
    <property type="term" value="F:ATP hydrolysis activity"/>
    <property type="evidence" value="ECO:0007669"/>
    <property type="project" value="InterPro"/>
</dbReference>
<evidence type="ECO:0000313" key="3">
    <source>
        <dbReference type="Proteomes" id="UP000261580"/>
    </source>
</evidence>
<sequence length="734" mass="83866">HISPGDKQGKETQGERDSSDSESSDNEMDTTPDSLQDRFSSLESQPSFLPANDVVATAEDAQTNQSEKSDAPVQANTVEQSEGATSSTNEMESNAHTSPDNQPRKTGPADTPAERPASEDNKSTTSQSASSKGTKATTAKDPKEKTLKNQKDADNAKKPKQDHNANVAANAKQSKENTNTNIAAHDRLTIYFHAVLSKDFKFDPGEDRIFIRAGLCIGKWEDNAAELFVTRDLGEHGFLVEGSLPASKKAVSASIPYKYVVYRNKKETYEYEYIYKMDSTHTTNRCLFVKPNLINDDGDWHQYDDIICAEPSKGVLKRIREVLWPDQRKNLIQGREIAGNIMLGTIFDLLRSWTETNLRSFMIQLNQFMRVYGEPFVYEEKEKKWYSLEYGEEDVKRLLKEFMLADVIPQLLKDGDRKSRYIQDPLRAAAVMVYVWRQYRIRLENSELNQLCTALCLPKLEKDNFLQYWAEFSQDVSFLRYLPNHFNNLAIIPSANLKVLTLLPPFTLIFCSSPTSGNLKYGPVIFVCLCFRALVKVMKNHSHLMEVDALLVRSCLYLMSLDELIECSTELKAELLDVLHVFFNKAPQDITFSTMQVSGVKETGIECIKYGCVLQMWNNVISIHFKDEECTKEWRQTLIMDFEGKYKQVGEIHFGDWAVRIQFLILCYMQTKNEGKLFGRFKFNSKFGKLISAIIQKSWPRDSQGRYHQDEEVVLRHLLSWTAAKDIFQLHGIV</sequence>
<feature type="compositionally biased region" description="Basic and acidic residues" evidence="1">
    <location>
        <begin position="138"/>
        <end position="163"/>
    </location>
</feature>
<dbReference type="PANTHER" id="PTHR22605">
    <property type="entry name" value="RZ-TYPE DOMAIN-CONTAINING PROTEIN"/>
    <property type="match status" value="1"/>
</dbReference>
<feature type="compositionally biased region" description="Polar residues" evidence="1">
    <location>
        <begin position="74"/>
        <end position="101"/>
    </location>
</feature>
<dbReference type="STRING" id="32507.ENSNBRP00000030662"/>
<dbReference type="Ensembl" id="ENSNBRT00000031443.1">
    <property type="protein sequence ID" value="ENSNBRP00000030662.1"/>
    <property type="gene ID" value="ENSNBRG00000023317.1"/>
</dbReference>
<evidence type="ECO:0000256" key="1">
    <source>
        <dbReference type="SAM" id="MobiDB-lite"/>
    </source>
</evidence>
<feature type="compositionally biased region" description="Basic and acidic residues" evidence="1">
    <location>
        <begin position="7"/>
        <end position="19"/>
    </location>
</feature>
<accession>A0A3Q4IFC6</accession>
<feature type="compositionally biased region" description="Acidic residues" evidence="1">
    <location>
        <begin position="20"/>
        <end position="30"/>
    </location>
</feature>